<reference evidence="8 9" key="1">
    <citation type="submission" date="2019-12" db="EMBL/GenBank/DDBJ databases">
        <authorList>
            <person name="Shi Y."/>
        </authorList>
    </citation>
    <scope>NUCLEOTIDE SEQUENCE [LARGE SCALE GENOMIC DNA]</scope>
    <source>
        <strain evidence="8 9">JCM 17929</strain>
    </source>
</reference>
<keyword evidence="9" id="KW-1185">Reference proteome</keyword>
<feature type="transmembrane region" description="Helical" evidence="7">
    <location>
        <begin position="69"/>
        <end position="91"/>
    </location>
</feature>
<feature type="compositionally biased region" description="Basic and acidic residues" evidence="6">
    <location>
        <begin position="413"/>
        <end position="422"/>
    </location>
</feature>
<dbReference type="Pfam" id="PF03741">
    <property type="entry name" value="TerC"/>
    <property type="match status" value="1"/>
</dbReference>
<gene>
    <name evidence="8" type="ORF">GMA12_15340</name>
</gene>
<evidence type="ECO:0000256" key="7">
    <source>
        <dbReference type="SAM" id="Phobius"/>
    </source>
</evidence>
<feature type="region of interest" description="Disordered" evidence="6">
    <location>
        <begin position="342"/>
        <end position="364"/>
    </location>
</feature>
<feature type="transmembrane region" description="Helical" evidence="7">
    <location>
        <begin position="197"/>
        <end position="219"/>
    </location>
</feature>
<keyword evidence="4 7" id="KW-1133">Transmembrane helix</keyword>
<dbReference type="RefSeq" id="WP_156270380.1">
    <property type="nucleotide sequence ID" value="NZ_WOGU01000014.1"/>
</dbReference>
<dbReference type="InterPro" id="IPR022369">
    <property type="entry name" value="Integral_membrane_TerC_rswitch"/>
</dbReference>
<evidence type="ECO:0000256" key="6">
    <source>
        <dbReference type="SAM" id="MobiDB-lite"/>
    </source>
</evidence>
<feature type="transmembrane region" description="Helical" evidence="7">
    <location>
        <begin position="129"/>
        <end position="148"/>
    </location>
</feature>
<evidence type="ECO:0000256" key="1">
    <source>
        <dbReference type="ARBA" id="ARBA00004141"/>
    </source>
</evidence>
<protein>
    <submittedName>
        <fullName evidence="8">TerC/Alx family metal homeostasis membrane protein</fullName>
    </submittedName>
</protein>
<dbReference type="PANTHER" id="PTHR30238">
    <property type="entry name" value="MEMBRANE BOUND PREDICTED REDOX MODULATOR"/>
    <property type="match status" value="1"/>
</dbReference>
<comment type="similarity">
    <text evidence="2">Belongs to the TerC family.</text>
</comment>
<feature type="transmembrane region" description="Helical" evidence="7">
    <location>
        <begin position="103"/>
        <end position="123"/>
    </location>
</feature>
<feature type="transmembrane region" description="Helical" evidence="7">
    <location>
        <begin position="253"/>
        <end position="277"/>
    </location>
</feature>
<dbReference type="EMBL" id="WOGU01000014">
    <property type="protein sequence ID" value="MUN64500.1"/>
    <property type="molecule type" value="Genomic_DNA"/>
</dbReference>
<feature type="compositionally biased region" description="Basic and acidic residues" evidence="6">
    <location>
        <begin position="346"/>
        <end position="357"/>
    </location>
</feature>
<sequence>MEVSLTVWIITIAAIVGLLLFDYVFHVRKAHEPQLKEAAIWSAIYVGLALLFGLFVLVEWGGRYAGEYYAGYITEKALSVDNLFVFLIIMASFKVPREDQQKVLLFGITFALVARTALIFVGAGLINQFAWVFYAFGLILLLTAGSLIKGELSESGHDEADNFVVRLAKRFIHTTDHYDGDKLFTIHNGKRAMTPMLLVMVAIGGTDVLFALDSIPAIFGLTQETYLVFTAVAFSLMGLRQLYFLIDGLLDRLIYLSWGLAIILGFIGVKLIIHALHENSLPFINNGEHVEVVEVSIGLSLSVIIGVLVITVLASLFSPKGRALRIIGGLQTTAEQYVTLPQDASPEERRKLADKAAKYQRQMPKISDKHREELVESEKYFHDLLDRARGKHREFERTGVGPEPDAVPTPEAEAVHGARADVQDAAGTTTPDTSRGGSTGRSS</sequence>
<evidence type="ECO:0000256" key="4">
    <source>
        <dbReference type="ARBA" id="ARBA00022989"/>
    </source>
</evidence>
<feature type="transmembrane region" description="Helical" evidence="7">
    <location>
        <begin position="225"/>
        <end position="246"/>
    </location>
</feature>
<dbReference type="NCBIfam" id="TIGR03718">
    <property type="entry name" value="R_switched_Alx"/>
    <property type="match status" value="1"/>
</dbReference>
<feature type="region of interest" description="Disordered" evidence="6">
    <location>
        <begin position="392"/>
        <end position="443"/>
    </location>
</feature>
<dbReference type="InterPro" id="IPR005496">
    <property type="entry name" value="Integral_membrane_TerC"/>
</dbReference>
<comment type="subcellular location">
    <subcellularLocation>
        <location evidence="1">Membrane</location>
        <topology evidence="1">Multi-pass membrane protein</topology>
    </subcellularLocation>
</comment>
<proteinExistence type="inferred from homology"/>
<dbReference type="Proteomes" id="UP000436989">
    <property type="component" value="Unassembled WGS sequence"/>
</dbReference>
<feature type="transmembrane region" description="Helical" evidence="7">
    <location>
        <begin position="6"/>
        <end position="26"/>
    </location>
</feature>
<accession>A0A6N8GQD2</accession>
<evidence type="ECO:0000256" key="2">
    <source>
        <dbReference type="ARBA" id="ARBA00007511"/>
    </source>
</evidence>
<keyword evidence="5 7" id="KW-0472">Membrane</keyword>
<evidence type="ECO:0000256" key="5">
    <source>
        <dbReference type="ARBA" id="ARBA00023136"/>
    </source>
</evidence>
<feature type="transmembrane region" description="Helical" evidence="7">
    <location>
        <begin position="297"/>
        <end position="317"/>
    </location>
</feature>
<evidence type="ECO:0000256" key="3">
    <source>
        <dbReference type="ARBA" id="ARBA00022692"/>
    </source>
</evidence>
<dbReference type="AlphaFoldDB" id="A0A6N8GQD2"/>
<feature type="compositionally biased region" description="Low complexity" evidence="6">
    <location>
        <begin position="427"/>
        <end position="443"/>
    </location>
</feature>
<comment type="caution">
    <text evidence="8">The sequence shown here is derived from an EMBL/GenBank/DDBJ whole genome shotgun (WGS) entry which is preliminary data.</text>
</comment>
<organism evidence="8 9">
    <name type="scientific">Kocuria sediminis</name>
    <dbReference type="NCBI Taxonomy" id="1038857"/>
    <lineage>
        <taxon>Bacteria</taxon>
        <taxon>Bacillati</taxon>
        <taxon>Actinomycetota</taxon>
        <taxon>Actinomycetes</taxon>
        <taxon>Micrococcales</taxon>
        <taxon>Micrococcaceae</taxon>
        <taxon>Kocuria</taxon>
    </lineage>
</organism>
<evidence type="ECO:0000313" key="9">
    <source>
        <dbReference type="Proteomes" id="UP000436989"/>
    </source>
</evidence>
<evidence type="ECO:0000313" key="8">
    <source>
        <dbReference type="EMBL" id="MUN64500.1"/>
    </source>
</evidence>
<dbReference type="PANTHER" id="PTHR30238:SF0">
    <property type="entry name" value="THYLAKOID MEMBRANE PROTEIN TERC, CHLOROPLASTIC"/>
    <property type="match status" value="1"/>
</dbReference>
<dbReference type="GO" id="GO:0016020">
    <property type="term" value="C:membrane"/>
    <property type="evidence" value="ECO:0007669"/>
    <property type="project" value="UniProtKB-SubCell"/>
</dbReference>
<keyword evidence="3 7" id="KW-0812">Transmembrane</keyword>
<feature type="transmembrane region" description="Helical" evidence="7">
    <location>
        <begin position="38"/>
        <end position="57"/>
    </location>
</feature>
<name>A0A6N8GQD2_9MICC</name>